<dbReference type="NCBIfam" id="TIGR02937">
    <property type="entry name" value="sigma70-ECF"/>
    <property type="match status" value="1"/>
</dbReference>
<comment type="similarity">
    <text evidence="1">Belongs to the sigma-70 factor family. ECF subfamily.</text>
</comment>
<dbReference type="GO" id="GO:0016987">
    <property type="term" value="F:sigma factor activity"/>
    <property type="evidence" value="ECO:0007669"/>
    <property type="project" value="UniProtKB-KW"/>
</dbReference>
<evidence type="ECO:0000256" key="1">
    <source>
        <dbReference type="ARBA" id="ARBA00010641"/>
    </source>
</evidence>
<evidence type="ECO:0000256" key="4">
    <source>
        <dbReference type="ARBA" id="ARBA00023125"/>
    </source>
</evidence>
<evidence type="ECO:0000313" key="9">
    <source>
        <dbReference type="Proteomes" id="UP001163821"/>
    </source>
</evidence>
<dbReference type="InterPro" id="IPR039425">
    <property type="entry name" value="RNA_pol_sigma-70-like"/>
</dbReference>
<dbReference type="InterPro" id="IPR013249">
    <property type="entry name" value="RNA_pol_sigma70_r4_t2"/>
</dbReference>
<evidence type="ECO:0000259" key="6">
    <source>
        <dbReference type="Pfam" id="PF04542"/>
    </source>
</evidence>
<name>A0AA41Y9U1_9BACT</name>
<dbReference type="InterPro" id="IPR013324">
    <property type="entry name" value="RNA_pol_sigma_r3/r4-like"/>
</dbReference>
<dbReference type="GO" id="GO:0003677">
    <property type="term" value="F:DNA binding"/>
    <property type="evidence" value="ECO:0007669"/>
    <property type="project" value="UniProtKB-KW"/>
</dbReference>
<protein>
    <submittedName>
        <fullName evidence="8">RNA polymerase sigma factor</fullName>
    </submittedName>
</protein>
<feature type="domain" description="RNA polymerase sigma-70 region 2" evidence="6">
    <location>
        <begin position="15"/>
        <end position="74"/>
    </location>
</feature>
<dbReference type="GO" id="GO:0006352">
    <property type="term" value="P:DNA-templated transcription initiation"/>
    <property type="evidence" value="ECO:0007669"/>
    <property type="project" value="InterPro"/>
</dbReference>
<dbReference type="Pfam" id="PF08281">
    <property type="entry name" value="Sigma70_r4_2"/>
    <property type="match status" value="1"/>
</dbReference>
<dbReference type="SUPFAM" id="SSF88659">
    <property type="entry name" value="Sigma3 and sigma4 domains of RNA polymerase sigma factors"/>
    <property type="match status" value="1"/>
</dbReference>
<dbReference type="CDD" id="cd06171">
    <property type="entry name" value="Sigma70_r4"/>
    <property type="match status" value="1"/>
</dbReference>
<accession>A0AA41Y9U1</accession>
<organism evidence="8 9">
    <name type="scientific">Gaoshiqia sediminis</name>
    <dbReference type="NCBI Taxonomy" id="2986998"/>
    <lineage>
        <taxon>Bacteria</taxon>
        <taxon>Pseudomonadati</taxon>
        <taxon>Bacteroidota</taxon>
        <taxon>Bacteroidia</taxon>
        <taxon>Marinilabiliales</taxon>
        <taxon>Prolixibacteraceae</taxon>
        <taxon>Gaoshiqia</taxon>
    </lineage>
</organism>
<evidence type="ECO:0000256" key="3">
    <source>
        <dbReference type="ARBA" id="ARBA00023082"/>
    </source>
</evidence>
<evidence type="ECO:0000256" key="5">
    <source>
        <dbReference type="ARBA" id="ARBA00023163"/>
    </source>
</evidence>
<dbReference type="PANTHER" id="PTHR43133">
    <property type="entry name" value="RNA POLYMERASE ECF-TYPE SIGMA FACTO"/>
    <property type="match status" value="1"/>
</dbReference>
<dbReference type="EMBL" id="JAPAAF010000033">
    <property type="protein sequence ID" value="MCW0484286.1"/>
    <property type="molecule type" value="Genomic_DNA"/>
</dbReference>
<keyword evidence="5" id="KW-0804">Transcription</keyword>
<keyword evidence="4" id="KW-0238">DNA-binding</keyword>
<dbReference type="Proteomes" id="UP001163821">
    <property type="component" value="Unassembled WGS sequence"/>
</dbReference>
<dbReference type="SUPFAM" id="SSF88946">
    <property type="entry name" value="Sigma2 domain of RNA polymerase sigma factors"/>
    <property type="match status" value="1"/>
</dbReference>
<evidence type="ECO:0000313" key="8">
    <source>
        <dbReference type="EMBL" id="MCW0484286.1"/>
    </source>
</evidence>
<comment type="caution">
    <text evidence="8">The sequence shown here is derived from an EMBL/GenBank/DDBJ whole genome shotgun (WGS) entry which is preliminary data.</text>
</comment>
<dbReference type="RefSeq" id="WP_282592879.1">
    <property type="nucleotide sequence ID" value="NZ_JAPAAF010000033.1"/>
</dbReference>
<evidence type="ECO:0000259" key="7">
    <source>
        <dbReference type="Pfam" id="PF08281"/>
    </source>
</evidence>
<keyword evidence="3" id="KW-0731">Sigma factor</keyword>
<keyword evidence="2" id="KW-0805">Transcription regulation</keyword>
<sequence length="180" mass="21163">MLASEFKTTILPLSNKLLRFAAQLTKDEDEARDIIQDVFLKLWQKRDSLGQVDNMEAFAMRMTRNRCLDLFRGKHTIAMDDEKLNLHRDEQSNLQQEIELSETAVLIRKLIGQLPDMQRTVMHLRDVEQYEYEEIARVTDLNVNAIRVTLSRARKKVRDELIKHQQYGTGNHQIQTAEIR</sequence>
<dbReference type="InterPro" id="IPR014284">
    <property type="entry name" value="RNA_pol_sigma-70_dom"/>
</dbReference>
<dbReference type="InterPro" id="IPR007627">
    <property type="entry name" value="RNA_pol_sigma70_r2"/>
</dbReference>
<evidence type="ECO:0000256" key="2">
    <source>
        <dbReference type="ARBA" id="ARBA00023015"/>
    </source>
</evidence>
<dbReference type="Pfam" id="PF04542">
    <property type="entry name" value="Sigma70_r2"/>
    <property type="match status" value="1"/>
</dbReference>
<gene>
    <name evidence="8" type="ORF">N2K84_16215</name>
</gene>
<feature type="domain" description="RNA polymerase sigma factor 70 region 4 type 2" evidence="7">
    <location>
        <begin position="106"/>
        <end position="156"/>
    </location>
</feature>
<keyword evidence="9" id="KW-1185">Reference proteome</keyword>
<dbReference type="AlphaFoldDB" id="A0AA41Y9U1"/>
<dbReference type="PANTHER" id="PTHR43133:SF8">
    <property type="entry name" value="RNA POLYMERASE SIGMA FACTOR HI_1459-RELATED"/>
    <property type="match status" value="1"/>
</dbReference>
<dbReference type="InterPro" id="IPR036388">
    <property type="entry name" value="WH-like_DNA-bd_sf"/>
</dbReference>
<dbReference type="Gene3D" id="1.10.10.10">
    <property type="entry name" value="Winged helix-like DNA-binding domain superfamily/Winged helix DNA-binding domain"/>
    <property type="match status" value="1"/>
</dbReference>
<dbReference type="Gene3D" id="1.10.1740.10">
    <property type="match status" value="1"/>
</dbReference>
<reference evidence="8" key="1">
    <citation type="submission" date="2022-10" db="EMBL/GenBank/DDBJ databases">
        <title>Gaoshiqiia sediminis gen. nov., sp. nov., isolated from coastal sediment.</title>
        <authorList>
            <person name="Yu W.X."/>
            <person name="Mu D.S."/>
            <person name="Du J.Z."/>
            <person name="Liang Y.Q."/>
        </authorList>
    </citation>
    <scope>NUCLEOTIDE SEQUENCE</scope>
    <source>
        <strain evidence="8">A06</strain>
    </source>
</reference>
<proteinExistence type="inferred from homology"/>
<dbReference type="InterPro" id="IPR013325">
    <property type="entry name" value="RNA_pol_sigma_r2"/>
</dbReference>